<comment type="caution">
    <text evidence="5">The sequence shown here is derived from an EMBL/GenBank/DDBJ whole genome shotgun (WGS) entry which is preliminary data.</text>
</comment>
<dbReference type="GO" id="GO:0005524">
    <property type="term" value="F:ATP binding"/>
    <property type="evidence" value="ECO:0007669"/>
    <property type="project" value="UniProtKB-KW"/>
</dbReference>
<dbReference type="InterPro" id="IPR003439">
    <property type="entry name" value="ABC_transporter-like_ATP-bd"/>
</dbReference>
<dbReference type="InterPro" id="IPR027417">
    <property type="entry name" value="P-loop_NTPase"/>
</dbReference>
<dbReference type="Pfam" id="PF00005">
    <property type="entry name" value="ABC_tran"/>
    <property type="match status" value="1"/>
</dbReference>
<dbReference type="SMART" id="SM00382">
    <property type="entry name" value="AAA"/>
    <property type="match status" value="1"/>
</dbReference>
<keyword evidence="1" id="KW-0813">Transport</keyword>
<dbReference type="PROSITE" id="PS50893">
    <property type="entry name" value="ABC_TRANSPORTER_2"/>
    <property type="match status" value="1"/>
</dbReference>
<evidence type="ECO:0000259" key="4">
    <source>
        <dbReference type="PROSITE" id="PS50893"/>
    </source>
</evidence>
<keyword evidence="3 5" id="KW-0067">ATP-binding</keyword>
<keyword evidence="2" id="KW-0547">Nucleotide-binding</keyword>
<dbReference type="InterPro" id="IPR050319">
    <property type="entry name" value="ABC_transp_ATP-bind"/>
</dbReference>
<name>A0A7V5PR43_CALAY</name>
<organism evidence="5">
    <name type="scientific">Caldithrix abyssi</name>
    <dbReference type="NCBI Taxonomy" id="187145"/>
    <lineage>
        <taxon>Bacteria</taxon>
        <taxon>Pseudomonadati</taxon>
        <taxon>Calditrichota</taxon>
        <taxon>Calditrichia</taxon>
        <taxon>Calditrichales</taxon>
        <taxon>Calditrichaceae</taxon>
        <taxon>Caldithrix</taxon>
    </lineage>
</organism>
<feature type="domain" description="ABC transporter" evidence="4">
    <location>
        <begin position="228"/>
        <end position="453"/>
    </location>
</feature>
<dbReference type="Proteomes" id="UP000886124">
    <property type="component" value="Unassembled WGS sequence"/>
</dbReference>
<dbReference type="AlphaFoldDB" id="A0A7V5PR43"/>
<dbReference type="SUPFAM" id="SSF52540">
    <property type="entry name" value="P-loop containing nucleoside triphosphate hydrolases"/>
    <property type="match status" value="2"/>
</dbReference>
<dbReference type="GO" id="GO:0016887">
    <property type="term" value="F:ATP hydrolysis activity"/>
    <property type="evidence" value="ECO:0007669"/>
    <property type="project" value="InterPro"/>
</dbReference>
<gene>
    <name evidence="5" type="ORF">ENJ89_10910</name>
</gene>
<accession>A0A7V5PR43</accession>
<dbReference type="InterPro" id="IPR003593">
    <property type="entry name" value="AAA+_ATPase"/>
</dbReference>
<dbReference type="PANTHER" id="PTHR43776">
    <property type="entry name" value="TRANSPORT ATP-BINDING PROTEIN"/>
    <property type="match status" value="1"/>
</dbReference>
<evidence type="ECO:0000256" key="3">
    <source>
        <dbReference type="ARBA" id="ARBA00022840"/>
    </source>
</evidence>
<evidence type="ECO:0000256" key="1">
    <source>
        <dbReference type="ARBA" id="ARBA00022448"/>
    </source>
</evidence>
<dbReference type="GO" id="GO:0055085">
    <property type="term" value="P:transmembrane transport"/>
    <property type="evidence" value="ECO:0007669"/>
    <property type="project" value="UniProtKB-ARBA"/>
</dbReference>
<reference evidence="5" key="1">
    <citation type="journal article" date="2020" name="mSystems">
        <title>Genome- and Community-Level Interaction Insights into Carbon Utilization and Element Cycling Functions of Hydrothermarchaeota in Hydrothermal Sediment.</title>
        <authorList>
            <person name="Zhou Z."/>
            <person name="Liu Y."/>
            <person name="Xu W."/>
            <person name="Pan J."/>
            <person name="Luo Z.H."/>
            <person name="Li M."/>
        </authorList>
    </citation>
    <scope>NUCLEOTIDE SEQUENCE [LARGE SCALE GENOMIC DNA]</scope>
    <source>
        <strain evidence="5">HyVt-527</strain>
    </source>
</reference>
<protein>
    <submittedName>
        <fullName evidence="5">ATP-binding cassette domain-containing protein</fullName>
    </submittedName>
</protein>
<dbReference type="Gene3D" id="3.40.50.300">
    <property type="entry name" value="P-loop containing nucleotide triphosphate hydrolases"/>
    <property type="match status" value="2"/>
</dbReference>
<evidence type="ECO:0000256" key="2">
    <source>
        <dbReference type="ARBA" id="ARBA00022741"/>
    </source>
</evidence>
<sequence length="454" mass="52063">MNIRINGLPNEQYVRAPRVTQFRRNGFFVFQEPSTHLNPRMPIIQQLQEGDLAAENDQQTILSGLWSEPPDSRNHSATRDLQRQELLHAVLHTYPSPFRPSGGEKQRILLAMALKKLHLVPPELETLYVLDEPTGSLDDARRDVFLNMLFAEFQRRPFTILFITHDYSIISQMYRHFEHLIPETVFHELKRTSGRFVKMIAFAPDRYLKWIAELKPVKSSVRKAKPVLRIDSDYRVFGRRLSLFRAGDSNQPASLELFPGQMAYLKAPSGLGKTTLVKSVMGFIKPDRLRAELCGFPVSEKTPANFWAKQIWGRRAGLVFQHADEALNPKSTVFQTFVGLPLKKRLTRDMLLSALQEIFEAKLSPSFLDQKVAHLSGGQKQRLNIMRTLIIDLELVILDEPFNGLDLSAVKKVLSIINRKRRNGTAFLVIAHNEEIFSRLIPEQSTYLLEAVEE</sequence>
<dbReference type="EMBL" id="DROD01000689">
    <property type="protein sequence ID" value="HHJ53696.1"/>
    <property type="molecule type" value="Genomic_DNA"/>
</dbReference>
<proteinExistence type="predicted"/>
<evidence type="ECO:0000313" key="5">
    <source>
        <dbReference type="EMBL" id="HHJ53696.1"/>
    </source>
</evidence>